<dbReference type="SUPFAM" id="SSF57850">
    <property type="entry name" value="RING/U-box"/>
    <property type="match status" value="1"/>
</dbReference>
<dbReference type="InterPro" id="IPR013783">
    <property type="entry name" value="Ig-like_fold"/>
</dbReference>
<dbReference type="OrthoDB" id="264520at2759"/>
<dbReference type="SUPFAM" id="SSF81296">
    <property type="entry name" value="E set domains"/>
    <property type="match status" value="1"/>
</dbReference>
<dbReference type="Pfam" id="PF00643">
    <property type="entry name" value="zf-B_box"/>
    <property type="match status" value="1"/>
</dbReference>
<keyword evidence="13" id="KW-1185">Reference proteome</keyword>
<dbReference type="GO" id="GO:0008270">
    <property type="term" value="F:zinc ion binding"/>
    <property type="evidence" value="ECO:0007669"/>
    <property type="project" value="UniProtKB-KW"/>
</dbReference>
<dbReference type="VEuPathDB" id="VectorBase:PHUM463540"/>
<dbReference type="Gene3D" id="3.30.160.60">
    <property type="entry name" value="Classic Zinc Finger"/>
    <property type="match status" value="1"/>
</dbReference>
<evidence type="ECO:0000256" key="2">
    <source>
        <dbReference type="ARBA" id="ARBA00022723"/>
    </source>
</evidence>
<dbReference type="eggNOG" id="KOG2177">
    <property type="taxonomic scope" value="Eukaryota"/>
</dbReference>
<dbReference type="RefSeq" id="XP_002430125.1">
    <property type="nucleotide sequence ID" value="XM_002430080.1"/>
</dbReference>
<dbReference type="FunCoup" id="E0VVI1">
    <property type="interactions" value="8"/>
</dbReference>
<evidence type="ECO:0000256" key="7">
    <source>
        <dbReference type="PROSITE-ProRule" id="PRU00024"/>
    </source>
</evidence>
<dbReference type="PANTHER" id="PTHR25462:SF291">
    <property type="entry name" value="E3 UBIQUITIN-PROTEIN LIGASE TRIM45"/>
    <property type="match status" value="1"/>
</dbReference>
<dbReference type="Gene3D" id="2.60.40.10">
    <property type="entry name" value="Immunoglobulins"/>
    <property type="match status" value="1"/>
</dbReference>
<evidence type="ECO:0000313" key="11">
    <source>
        <dbReference type="EMBL" id="EEB17387.1"/>
    </source>
</evidence>
<gene>
    <name evidence="12" type="primary">8238569</name>
    <name evidence="11" type="ORF">Phum_PHUM463540</name>
</gene>
<dbReference type="InterPro" id="IPR017868">
    <property type="entry name" value="Filamin/ABP280_repeat-like"/>
</dbReference>
<dbReference type="EMBL" id="DS235812">
    <property type="protein sequence ID" value="EEB17387.1"/>
    <property type="molecule type" value="Genomic_DNA"/>
</dbReference>
<dbReference type="EnsemblMetazoa" id="PHUM463540-RA">
    <property type="protein sequence ID" value="PHUM463540-PA"/>
    <property type="gene ID" value="PHUM463540"/>
</dbReference>
<dbReference type="KEGG" id="phu:Phum_PHUM463540"/>
<keyword evidence="4 7" id="KW-0863">Zinc-finger</keyword>
<evidence type="ECO:0000313" key="12">
    <source>
        <dbReference type="EnsemblMetazoa" id="PHUM463540-PA"/>
    </source>
</evidence>
<dbReference type="InterPro" id="IPR047153">
    <property type="entry name" value="TRIM45/56/19-like"/>
</dbReference>
<dbReference type="InterPro" id="IPR014756">
    <property type="entry name" value="Ig_E-set"/>
</dbReference>
<dbReference type="GeneID" id="8238569"/>
<dbReference type="InterPro" id="IPR001298">
    <property type="entry name" value="Filamin/ABP280_rpt"/>
</dbReference>
<feature type="domain" description="B box-type" evidence="10">
    <location>
        <begin position="195"/>
        <end position="236"/>
    </location>
</feature>
<dbReference type="SUPFAM" id="SSF57845">
    <property type="entry name" value="B-box zinc-binding domain"/>
    <property type="match status" value="1"/>
</dbReference>
<keyword evidence="5" id="KW-0833">Ubl conjugation pathway</keyword>
<dbReference type="Gene3D" id="3.30.40.10">
    <property type="entry name" value="Zinc/RING finger domain, C3HC4 (zinc finger)"/>
    <property type="match status" value="1"/>
</dbReference>
<dbReference type="CTD" id="8238569"/>
<dbReference type="Pfam" id="PF13445">
    <property type="entry name" value="zf-RING_UBOX"/>
    <property type="match status" value="1"/>
</dbReference>
<accession>E0VVI1</accession>
<dbReference type="GO" id="GO:0061630">
    <property type="term" value="F:ubiquitin protein ligase activity"/>
    <property type="evidence" value="ECO:0007669"/>
    <property type="project" value="TreeGrafter"/>
</dbReference>
<comment type="similarity">
    <text evidence="1">Belongs to the TRIM/RBCC family.</text>
</comment>
<feature type="repeat" description="Filamin" evidence="8">
    <location>
        <begin position="407"/>
        <end position="513"/>
    </location>
</feature>
<proteinExistence type="inferred from homology"/>
<dbReference type="InterPro" id="IPR013083">
    <property type="entry name" value="Znf_RING/FYVE/PHD"/>
</dbReference>
<organism>
    <name type="scientific">Pediculus humanus subsp. corporis</name>
    <name type="common">Body louse</name>
    <dbReference type="NCBI Taxonomy" id="121224"/>
    <lineage>
        <taxon>Eukaryota</taxon>
        <taxon>Metazoa</taxon>
        <taxon>Ecdysozoa</taxon>
        <taxon>Arthropoda</taxon>
        <taxon>Hexapoda</taxon>
        <taxon>Insecta</taxon>
        <taxon>Pterygota</taxon>
        <taxon>Neoptera</taxon>
        <taxon>Paraneoptera</taxon>
        <taxon>Psocodea</taxon>
        <taxon>Troctomorpha</taxon>
        <taxon>Phthiraptera</taxon>
        <taxon>Anoplura</taxon>
        <taxon>Pediculidae</taxon>
        <taxon>Pediculus</taxon>
    </lineage>
</organism>
<evidence type="ECO:0000313" key="13">
    <source>
        <dbReference type="Proteomes" id="UP000009046"/>
    </source>
</evidence>
<keyword evidence="6" id="KW-0862">Zinc</keyword>
<evidence type="ECO:0000256" key="8">
    <source>
        <dbReference type="PROSITE-ProRule" id="PRU00087"/>
    </source>
</evidence>
<dbReference type="HOGENOM" id="CLU_013137_14_8_1"/>
<dbReference type="InterPro" id="IPR001841">
    <property type="entry name" value="Znf_RING"/>
</dbReference>
<dbReference type="PROSITE" id="PS50089">
    <property type="entry name" value="ZF_RING_2"/>
    <property type="match status" value="1"/>
</dbReference>
<dbReference type="PROSITE" id="PS50194">
    <property type="entry name" value="FILAMIN_REPEAT"/>
    <property type="match status" value="1"/>
</dbReference>
<sequence length="591" mass="67970">MSDKRVKEKNKNFGKPFEKIFCENIEFICQICKNEFLNPRVLPCLHCFCTHCLENLYLEQNFKNDNNDDKKKQNDRFQDFHLLPYRSCSKTHSTIIICPICNFENRIPVKGVQDLPPHYILQHRMLVNSLNRSGICLLCDLCSQETPACCRCTKCLLNLCEDCSKSHKRDKLFFNHNLKYLKKEQAEGFGITKIRRQVMCPSHKEKELKYYCSSCNMVACTECFIQFHSGHNCKSFSRAAQIYINKIENGLENSRILTKEAYATLVQFEKLALEIESKHYKTQKEINDHIDGYMYAFEEHRIELLSQAMQIKNGQLEIVKSKQKEVEKKAKEIDHTIKFGEQLLKEGSDFEVLSFANYLIQRLEWCLKTGTSSLSTAFTSCIGTLKFLPEEKAKIVNNKTIFGVITTEIVSPSNCCLTSEGLEILSKCVENKRCDLTVITKDIFDQRLTHGAEGLEVKLKSQKGQHRQIPIYIVDQQNGIYVISFTPDTHGKMNLAISIRGVPIKGSPFDIHVQKQKISKGNLQCCTFCSSNKEKNIFCKCGSTVTGFHQGCKHGPKINMSDSHWSCCRSTFPKSECLRSFNNDGFYQLKF</sequence>
<dbReference type="AlphaFoldDB" id="E0VVI1"/>
<dbReference type="InterPro" id="IPR003649">
    <property type="entry name" value="Bbox_C"/>
</dbReference>
<dbReference type="InterPro" id="IPR027370">
    <property type="entry name" value="Znf-RING_euk"/>
</dbReference>
<dbReference type="SMART" id="SM00502">
    <property type="entry name" value="BBC"/>
    <property type="match status" value="1"/>
</dbReference>
<dbReference type="InParanoid" id="E0VVI1"/>
<dbReference type="OMA" id="TRCPLCM"/>
<keyword evidence="3" id="KW-0677">Repeat</keyword>
<evidence type="ECO:0000256" key="4">
    <source>
        <dbReference type="ARBA" id="ARBA00022771"/>
    </source>
</evidence>
<dbReference type="Proteomes" id="UP000009046">
    <property type="component" value="Unassembled WGS sequence"/>
</dbReference>
<name>E0VVI1_PEDHC</name>
<dbReference type="SMART" id="SM00557">
    <property type="entry name" value="IG_FLMN"/>
    <property type="match status" value="1"/>
</dbReference>
<dbReference type="InterPro" id="IPR017907">
    <property type="entry name" value="Znf_RING_CS"/>
</dbReference>
<evidence type="ECO:0000256" key="6">
    <source>
        <dbReference type="ARBA" id="ARBA00022833"/>
    </source>
</evidence>
<feature type="domain" description="RING-type" evidence="9">
    <location>
        <begin position="29"/>
        <end position="102"/>
    </location>
</feature>
<evidence type="ECO:0000256" key="1">
    <source>
        <dbReference type="ARBA" id="ARBA00008518"/>
    </source>
</evidence>
<dbReference type="PROSITE" id="PS50119">
    <property type="entry name" value="ZF_BBOX"/>
    <property type="match status" value="1"/>
</dbReference>
<dbReference type="EMBL" id="AAZO01005641">
    <property type="status" value="NOT_ANNOTATED_CDS"/>
    <property type="molecule type" value="Genomic_DNA"/>
</dbReference>
<evidence type="ECO:0000259" key="9">
    <source>
        <dbReference type="PROSITE" id="PS50089"/>
    </source>
</evidence>
<evidence type="ECO:0000256" key="5">
    <source>
        <dbReference type="ARBA" id="ARBA00022786"/>
    </source>
</evidence>
<evidence type="ECO:0000259" key="10">
    <source>
        <dbReference type="PROSITE" id="PS50119"/>
    </source>
</evidence>
<keyword evidence="2" id="KW-0479">Metal-binding</keyword>
<dbReference type="Pfam" id="PF00630">
    <property type="entry name" value="Filamin"/>
    <property type="match status" value="1"/>
</dbReference>
<dbReference type="SMART" id="SM00184">
    <property type="entry name" value="RING"/>
    <property type="match status" value="1"/>
</dbReference>
<dbReference type="SMART" id="SM00336">
    <property type="entry name" value="BBOX"/>
    <property type="match status" value="1"/>
</dbReference>
<dbReference type="InterPro" id="IPR000315">
    <property type="entry name" value="Znf_B-box"/>
</dbReference>
<evidence type="ECO:0000256" key="3">
    <source>
        <dbReference type="ARBA" id="ARBA00022737"/>
    </source>
</evidence>
<dbReference type="PANTHER" id="PTHR25462">
    <property type="entry name" value="BONUS, ISOFORM C-RELATED"/>
    <property type="match status" value="1"/>
</dbReference>
<dbReference type="STRING" id="121224.E0VVI1"/>
<reference evidence="11" key="1">
    <citation type="submission" date="2007-04" db="EMBL/GenBank/DDBJ databases">
        <title>Annotation of Pediculus humanus corporis strain USDA.</title>
        <authorList>
            <person name="Kirkness E."/>
            <person name="Hannick L."/>
            <person name="Hass B."/>
            <person name="Bruggner R."/>
            <person name="Lawson D."/>
            <person name="Bidwell S."/>
            <person name="Joardar V."/>
            <person name="Caler E."/>
            <person name="Walenz B."/>
            <person name="Inman J."/>
            <person name="Schobel S."/>
            <person name="Galinsky K."/>
            <person name="Amedeo P."/>
            <person name="Strausberg R."/>
        </authorList>
    </citation>
    <scope>NUCLEOTIDE SEQUENCE</scope>
    <source>
        <strain evidence="11">USDA</strain>
    </source>
</reference>
<reference evidence="12" key="3">
    <citation type="submission" date="2020-05" db="UniProtKB">
        <authorList>
            <consortium name="EnsemblMetazoa"/>
        </authorList>
    </citation>
    <scope>IDENTIFICATION</scope>
    <source>
        <strain evidence="12">USDA</strain>
    </source>
</reference>
<reference evidence="11" key="2">
    <citation type="submission" date="2007-04" db="EMBL/GenBank/DDBJ databases">
        <title>The genome of the human body louse.</title>
        <authorList>
            <consortium name="The Human Body Louse Genome Consortium"/>
            <person name="Kirkness E."/>
            <person name="Walenz B."/>
            <person name="Hass B."/>
            <person name="Bruggner R."/>
            <person name="Strausberg R."/>
        </authorList>
    </citation>
    <scope>NUCLEOTIDE SEQUENCE</scope>
    <source>
        <strain evidence="11">USDA</strain>
    </source>
</reference>
<protein>
    <submittedName>
        <fullName evidence="11 12">Tripartite motif-containing protein, putative</fullName>
    </submittedName>
</protein>
<dbReference type="PROSITE" id="PS00518">
    <property type="entry name" value="ZF_RING_1"/>
    <property type="match status" value="1"/>
</dbReference>